<gene>
    <name evidence="1" type="ORF">HMPREF7215_2557</name>
</gene>
<dbReference type="Proteomes" id="UP000006462">
    <property type="component" value="Unassembled WGS sequence"/>
</dbReference>
<evidence type="ECO:0000313" key="2">
    <source>
        <dbReference type="Proteomes" id="UP000006462"/>
    </source>
</evidence>
<name>A0ABM9ZSD7_9BACT</name>
<dbReference type="EMBL" id="ADFP01000121">
    <property type="protein sequence ID" value="EFB89743.1"/>
    <property type="molecule type" value="Genomic_DNA"/>
</dbReference>
<keyword evidence="2" id="KW-1185">Reference proteome</keyword>
<evidence type="ECO:0000313" key="1">
    <source>
        <dbReference type="EMBL" id="EFB89743.1"/>
    </source>
</evidence>
<sequence length="43" mass="4862">MCVRFAPVASPAMLLWQEKQYKWPSEYNAAASWLPQTGQAMCA</sequence>
<comment type="caution">
    <text evidence="1">The sequence shown here is derived from an EMBL/GenBank/DDBJ whole genome shotgun (WGS) entry which is preliminary data.</text>
</comment>
<protein>
    <submittedName>
        <fullName evidence="1">Uncharacterized protein</fullName>
    </submittedName>
</protein>
<reference evidence="1 2" key="1">
    <citation type="submission" date="2009-12" db="EMBL/GenBank/DDBJ databases">
        <authorList>
            <person name="Shrivastava S."/>
            <person name="Madupu R."/>
            <person name="Durkin A.S."/>
            <person name="Torralba M."/>
            <person name="Methe B."/>
            <person name="Sutton G.G."/>
            <person name="Strausberg R.L."/>
            <person name="Nelson K.E."/>
        </authorList>
    </citation>
    <scope>NUCLEOTIDE SEQUENCE [LARGE SCALE GENOMIC DNA]</scope>
    <source>
        <strain evidence="1 2">W5455</strain>
    </source>
</reference>
<accession>A0ABM9ZSD7</accession>
<organism evidence="1 2">
    <name type="scientific">Pyramidobacter piscolens W5455</name>
    <dbReference type="NCBI Taxonomy" id="352165"/>
    <lineage>
        <taxon>Bacteria</taxon>
        <taxon>Thermotogati</taxon>
        <taxon>Synergistota</taxon>
        <taxon>Synergistia</taxon>
        <taxon>Synergistales</taxon>
        <taxon>Dethiosulfovibrionaceae</taxon>
        <taxon>Pyramidobacter</taxon>
    </lineage>
</organism>
<proteinExistence type="predicted"/>